<comment type="caution">
    <text evidence="11">The sequence shown here is derived from an EMBL/GenBank/DDBJ whole genome shotgun (WGS) entry which is preliminary data.</text>
</comment>
<sequence>MASTTNQLYKKRSNVWNHFTLTNGNMEKCNYCNEKKSFSGGSTGNLLRHMKTKHVTVPLQRSTPQVAEESNSEYLDNPQPSTSTSQSTSAIVHSSITSSSSIVQNKNNYQSSIANFIHRPLPLCKSISIDHQLIKMIVKEYHPFSIVEDKEFRKLLNMLSPNYIIPSRKTVSNSLLPQMYEMVVQRVKDKLKNVSAVCLTTDGWTSRNNESFLAVTAHFIDPDNVTELSSVLLACTSFGESHTADNLASFLKTTVDEWGLSQRITVVVSDNAANIKSAIEKCNWRRLSCFAHDINLIVHCGLGEIEPVITKIKDIVSYFKRSSHALAKLQEYQKQTGNPILKLKQDCPTRWNF</sequence>
<evidence type="ECO:0000259" key="10">
    <source>
        <dbReference type="PROSITE" id="PS50808"/>
    </source>
</evidence>
<evidence type="ECO:0000256" key="5">
    <source>
        <dbReference type="ARBA" id="ARBA00023015"/>
    </source>
</evidence>
<keyword evidence="7" id="KW-0539">Nucleus</keyword>
<dbReference type="SUPFAM" id="SSF140996">
    <property type="entry name" value="Hermes dimerisation domain"/>
    <property type="match status" value="1"/>
</dbReference>
<dbReference type="EMBL" id="CARXXK010000002">
    <property type="protein sequence ID" value="CAI6357729.1"/>
    <property type="molecule type" value="Genomic_DNA"/>
</dbReference>
<dbReference type="SUPFAM" id="SSF57667">
    <property type="entry name" value="beta-beta-alpha zinc fingers"/>
    <property type="match status" value="1"/>
</dbReference>
<evidence type="ECO:0000256" key="9">
    <source>
        <dbReference type="SAM" id="MobiDB-lite"/>
    </source>
</evidence>
<evidence type="ECO:0000313" key="11">
    <source>
        <dbReference type="EMBL" id="CAI6357729.1"/>
    </source>
</evidence>
<dbReference type="SUPFAM" id="SSF53098">
    <property type="entry name" value="Ribonuclease H-like"/>
    <property type="match status" value="1"/>
</dbReference>
<keyword evidence="6" id="KW-0804">Transcription</keyword>
<keyword evidence="5" id="KW-0805">Transcription regulation</keyword>
<dbReference type="PROSITE" id="PS50808">
    <property type="entry name" value="ZF_BED"/>
    <property type="match status" value="1"/>
</dbReference>
<feature type="region of interest" description="Disordered" evidence="9">
    <location>
        <begin position="60"/>
        <end position="90"/>
    </location>
</feature>
<dbReference type="InterPro" id="IPR052035">
    <property type="entry name" value="ZnF_BED_domain_contain"/>
</dbReference>
<evidence type="ECO:0000256" key="2">
    <source>
        <dbReference type="ARBA" id="ARBA00022723"/>
    </source>
</evidence>
<dbReference type="Proteomes" id="UP001160148">
    <property type="component" value="Unassembled WGS sequence"/>
</dbReference>
<accession>A0AAV0WQ04</accession>
<feature type="compositionally biased region" description="Polar residues" evidence="9">
    <location>
        <begin position="60"/>
        <end position="74"/>
    </location>
</feature>
<evidence type="ECO:0000256" key="3">
    <source>
        <dbReference type="ARBA" id="ARBA00022771"/>
    </source>
</evidence>
<dbReference type="InterPro" id="IPR003656">
    <property type="entry name" value="Znf_BED"/>
</dbReference>
<dbReference type="GO" id="GO:0003677">
    <property type="term" value="F:DNA binding"/>
    <property type="evidence" value="ECO:0007669"/>
    <property type="project" value="InterPro"/>
</dbReference>
<evidence type="ECO:0000256" key="7">
    <source>
        <dbReference type="ARBA" id="ARBA00023242"/>
    </source>
</evidence>
<dbReference type="GO" id="GO:0008270">
    <property type="term" value="F:zinc ion binding"/>
    <property type="evidence" value="ECO:0007669"/>
    <property type="project" value="UniProtKB-KW"/>
</dbReference>
<dbReference type="PANTHER" id="PTHR46481:SF10">
    <property type="entry name" value="ZINC FINGER BED DOMAIN-CONTAINING PROTEIN 39"/>
    <property type="match status" value="1"/>
</dbReference>
<protein>
    <recommendedName>
        <fullName evidence="10">BED-type domain-containing protein</fullName>
    </recommendedName>
</protein>
<gene>
    <name evidence="11" type="ORF">MEUPH1_LOCUS13324</name>
</gene>
<dbReference type="AlphaFoldDB" id="A0AAV0WQ04"/>
<evidence type="ECO:0000256" key="4">
    <source>
        <dbReference type="ARBA" id="ARBA00022833"/>
    </source>
</evidence>
<feature type="domain" description="BED-type" evidence="10">
    <location>
        <begin position="10"/>
        <end position="61"/>
    </location>
</feature>
<evidence type="ECO:0000256" key="1">
    <source>
        <dbReference type="ARBA" id="ARBA00004123"/>
    </source>
</evidence>
<dbReference type="GO" id="GO:0009791">
    <property type="term" value="P:post-embryonic development"/>
    <property type="evidence" value="ECO:0007669"/>
    <property type="project" value="UniProtKB-ARBA"/>
</dbReference>
<dbReference type="InterPro" id="IPR012337">
    <property type="entry name" value="RNaseH-like_sf"/>
</dbReference>
<keyword evidence="2" id="KW-0479">Metal-binding</keyword>
<dbReference type="PANTHER" id="PTHR46481">
    <property type="entry name" value="ZINC FINGER BED DOMAIN-CONTAINING PROTEIN 4"/>
    <property type="match status" value="1"/>
</dbReference>
<dbReference type="GO" id="GO:0005634">
    <property type="term" value="C:nucleus"/>
    <property type="evidence" value="ECO:0007669"/>
    <property type="project" value="UniProtKB-SubCell"/>
</dbReference>
<evidence type="ECO:0000256" key="6">
    <source>
        <dbReference type="ARBA" id="ARBA00023163"/>
    </source>
</evidence>
<keyword evidence="4" id="KW-0862">Zinc</keyword>
<evidence type="ECO:0000256" key="8">
    <source>
        <dbReference type="PROSITE-ProRule" id="PRU00027"/>
    </source>
</evidence>
<dbReference type="Pfam" id="PF02892">
    <property type="entry name" value="zf-BED"/>
    <property type="match status" value="1"/>
</dbReference>
<keyword evidence="12" id="KW-1185">Reference proteome</keyword>
<keyword evidence="3 8" id="KW-0863">Zinc-finger</keyword>
<evidence type="ECO:0000313" key="12">
    <source>
        <dbReference type="Proteomes" id="UP001160148"/>
    </source>
</evidence>
<organism evidence="11 12">
    <name type="scientific">Macrosiphum euphorbiae</name>
    <name type="common">potato aphid</name>
    <dbReference type="NCBI Taxonomy" id="13131"/>
    <lineage>
        <taxon>Eukaryota</taxon>
        <taxon>Metazoa</taxon>
        <taxon>Ecdysozoa</taxon>
        <taxon>Arthropoda</taxon>
        <taxon>Hexapoda</taxon>
        <taxon>Insecta</taxon>
        <taxon>Pterygota</taxon>
        <taxon>Neoptera</taxon>
        <taxon>Paraneoptera</taxon>
        <taxon>Hemiptera</taxon>
        <taxon>Sternorrhyncha</taxon>
        <taxon>Aphidomorpha</taxon>
        <taxon>Aphidoidea</taxon>
        <taxon>Aphididae</taxon>
        <taxon>Macrosiphini</taxon>
        <taxon>Macrosiphum</taxon>
    </lineage>
</organism>
<proteinExistence type="predicted"/>
<dbReference type="SMART" id="SM00614">
    <property type="entry name" value="ZnF_BED"/>
    <property type="match status" value="1"/>
</dbReference>
<name>A0AAV0WQ04_9HEMI</name>
<dbReference type="InterPro" id="IPR036236">
    <property type="entry name" value="Znf_C2H2_sf"/>
</dbReference>
<comment type="subcellular location">
    <subcellularLocation>
        <location evidence="1">Nucleus</location>
    </subcellularLocation>
</comment>
<reference evidence="11 12" key="1">
    <citation type="submission" date="2023-01" db="EMBL/GenBank/DDBJ databases">
        <authorList>
            <person name="Whitehead M."/>
        </authorList>
    </citation>
    <scope>NUCLEOTIDE SEQUENCE [LARGE SCALE GENOMIC DNA]</scope>
</reference>
<feature type="compositionally biased region" description="Low complexity" evidence="9">
    <location>
        <begin position="78"/>
        <end position="90"/>
    </location>
</feature>